<dbReference type="OrthoDB" id="2664453at2"/>
<dbReference type="Proteomes" id="UP000215596">
    <property type="component" value="Unassembled WGS sequence"/>
</dbReference>
<dbReference type="AlphaFoldDB" id="A0A268EGZ7"/>
<accession>A0A268EGZ7</accession>
<protein>
    <submittedName>
        <fullName evidence="1">Uncharacterized protein</fullName>
    </submittedName>
</protein>
<comment type="caution">
    <text evidence="1">The sequence shown here is derived from an EMBL/GenBank/DDBJ whole genome shotgun (WGS) entry which is preliminary data.</text>
</comment>
<organism evidence="1 2">
    <name type="scientific">Paenibacillus campinasensis</name>
    <dbReference type="NCBI Taxonomy" id="66347"/>
    <lineage>
        <taxon>Bacteria</taxon>
        <taxon>Bacillati</taxon>
        <taxon>Bacillota</taxon>
        <taxon>Bacilli</taxon>
        <taxon>Bacillales</taxon>
        <taxon>Paenibacillaceae</taxon>
        <taxon>Paenibacillus</taxon>
    </lineage>
</organism>
<proteinExistence type="predicted"/>
<evidence type="ECO:0000313" key="1">
    <source>
        <dbReference type="EMBL" id="PAD72392.1"/>
    </source>
</evidence>
<dbReference type="RefSeq" id="WP_095267591.1">
    <property type="nucleotide sequence ID" value="NZ_NPBY01000079.1"/>
</dbReference>
<evidence type="ECO:0000313" key="2">
    <source>
        <dbReference type="Proteomes" id="UP000215596"/>
    </source>
</evidence>
<reference evidence="1 2" key="1">
    <citation type="submission" date="2017-07" db="EMBL/GenBank/DDBJ databases">
        <title>Isolation and whole genome analysis of endospore-forming bacteria from heroin.</title>
        <authorList>
            <person name="Kalinowski J."/>
            <person name="Ahrens B."/>
            <person name="Al-Dilaimi A."/>
            <person name="Winkler A."/>
            <person name="Wibberg D."/>
            <person name="Schleenbecker U."/>
            <person name="Ruckert C."/>
            <person name="Wolfel R."/>
            <person name="Grass G."/>
        </authorList>
    </citation>
    <scope>NUCLEOTIDE SEQUENCE [LARGE SCALE GENOMIC DNA]</scope>
    <source>
        <strain evidence="1 2">7537-G1</strain>
    </source>
</reference>
<sequence>MNDNQIAVTLPTIPKEVADAIETARKQGACNGTIIDVRNDDFTLAGVSGAVLRLISLDTLLSALINGYAVEKSAEELEREAHAAIREMYRYHTTGVTDEEDDAYADGVLDTLNTLGIKIEGVNA</sequence>
<name>A0A268EGZ7_9BACL</name>
<dbReference type="EMBL" id="NPBY01000079">
    <property type="protein sequence ID" value="PAD72392.1"/>
    <property type="molecule type" value="Genomic_DNA"/>
</dbReference>
<gene>
    <name evidence="1" type="ORF">CHH67_22385</name>
</gene>